<sequence>MDRLKPHQVEMIRKRYASIHKTSVDGYQGLRSIKPAIDIEVNFEDDRVTLGLFCNRPVLGQDQVQAFMRDFWHEFENL</sequence>
<dbReference type="EMBL" id="CAHR02000452">
    <property type="protein sequence ID" value="CCG85100.1"/>
    <property type="molecule type" value="Genomic_DNA"/>
</dbReference>
<comment type="caution">
    <text evidence="1">The sequence shown here is derived from an EMBL/GenBank/DDBJ whole genome shotgun (WGS) entry which is preliminary data.</text>
</comment>
<gene>
    <name evidence="1" type="ORF">TAPDE_005695</name>
</gene>
<dbReference type="VEuPathDB" id="FungiDB:TAPDE_005695"/>
<organism evidence="1 2">
    <name type="scientific">Taphrina deformans (strain PYCC 5710 / ATCC 11124 / CBS 356.35 / IMI 108563 / JCM 9778 / NBRC 8474)</name>
    <name type="common">Peach leaf curl fungus</name>
    <name type="synonym">Lalaria deformans</name>
    <dbReference type="NCBI Taxonomy" id="1097556"/>
    <lineage>
        <taxon>Eukaryota</taxon>
        <taxon>Fungi</taxon>
        <taxon>Dikarya</taxon>
        <taxon>Ascomycota</taxon>
        <taxon>Taphrinomycotina</taxon>
        <taxon>Taphrinomycetes</taxon>
        <taxon>Taphrinales</taxon>
        <taxon>Taphrinaceae</taxon>
        <taxon>Taphrina</taxon>
    </lineage>
</organism>
<evidence type="ECO:0000313" key="2">
    <source>
        <dbReference type="Proteomes" id="UP000013776"/>
    </source>
</evidence>
<evidence type="ECO:0000313" key="1">
    <source>
        <dbReference type="EMBL" id="CCG85100.1"/>
    </source>
</evidence>
<dbReference type="AlphaFoldDB" id="R4XPE2"/>
<name>R4XPE2_TAPDE</name>
<reference evidence="1 2" key="1">
    <citation type="journal article" date="2013" name="MBio">
        <title>Genome sequencing of the plant pathogen Taphrina deformans, the causal agent of peach leaf curl.</title>
        <authorList>
            <person name="Cisse O.H."/>
            <person name="Almeida J.M.G.C.F."/>
            <person name="Fonseca A."/>
            <person name="Kumar A.A."/>
            <person name="Salojaervi J."/>
            <person name="Overmyer K."/>
            <person name="Hauser P.M."/>
            <person name="Pagni M."/>
        </authorList>
    </citation>
    <scope>NUCLEOTIDE SEQUENCE [LARGE SCALE GENOMIC DNA]</scope>
    <source>
        <strain evidence="2">PYCC 5710 / ATCC 11124 / CBS 356.35 / IMI 108563 / JCM 9778 / NBRC 8474</strain>
    </source>
</reference>
<dbReference type="Proteomes" id="UP000013776">
    <property type="component" value="Unassembled WGS sequence"/>
</dbReference>
<accession>R4XPE2</accession>
<protein>
    <submittedName>
        <fullName evidence="1">Uncharacterized protein</fullName>
    </submittedName>
</protein>
<proteinExistence type="predicted"/>
<keyword evidence="2" id="KW-1185">Reference proteome</keyword>